<dbReference type="AlphaFoldDB" id="A0A6J4V2A2"/>
<protein>
    <submittedName>
        <fullName evidence="1">Uncharacterized protein</fullName>
    </submittedName>
</protein>
<sequence>MTAATDRQARRGVYHVVSAPRHPDCHAWSAVDPVPFAGPPAVRSARR</sequence>
<accession>A0A6J4V2A2</accession>
<reference evidence="1" key="1">
    <citation type="submission" date="2020-02" db="EMBL/GenBank/DDBJ databases">
        <authorList>
            <person name="Meier V. D."/>
        </authorList>
    </citation>
    <scope>NUCLEOTIDE SEQUENCE</scope>
    <source>
        <strain evidence="1">AVDCRST_MAG33</strain>
    </source>
</reference>
<organism evidence="1">
    <name type="scientific">uncultured Thermomicrobiales bacterium</name>
    <dbReference type="NCBI Taxonomy" id="1645740"/>
    <lineage>
        <taxon>Bacteria</taxon>
        <taxon>Pseudomonadati</taxon>
        <taxon>Thermomicrobiota</taxon>
        <taxon>Thermomicrobia</taxon>
        <taxon>Thermomicrobiales</taxon>
        <taxon>environmental samples</taxon>
    </lineage>
</organism>
<dbReference type="EMBL" id="CADCWK010000199">
    <property type="protein sequence ID" value="CAA9563396.1"/>
    <property type="molecule type" value="Genomic_DNA"/>
</dbReference>
<name>A0A6J4V2A2_9BACT</name>
<evidence type="ECO:0000313" key="1">
    <source>
        <dbReference type="EMBL" id="CAA9563396.1"/>
    </source>
</evidence>
<proteinExistence type="predicted"/>
<gene>
    <name evidence="1" type="ORF">AVDCRST_MAG33-1859</name>
</gene>